<accession>A0A814Q4S6</accession>
<gene>
    <name evidence="2" type="ORF">OXX778_LOCUS21766</name>
</gene>
<keyword evidence="3" id="KW-1185">Reference proteome</keyword>
<comment type="caution">
    <text evidence="2">The sequence shown here is derived from an EMBL/GenBank/DDBJ whole genome shotgun (WGS) entry which is preliminary data.</text>
</comment>
<organism evidence="2 3">
    <name type="scientific">Brachionus calyciflorus</name>
    <dbReference type="NCBI Taxonomy" id="104777"/>
    <lineage>
        <taxon>Eukaryota</taxon>
        <taxon>Metazoa</taxon>
        <taxon>Spiralia</taxon>
        <taxon>Gnathifera</taxon>
        <taxon>Rotifera</taxon>
        <taxon>Eurotatoria</taxon>
        <taxon>Monogononta</taxon>
        <taxon>Pseudotrocha</taxon>
        <taxon>Ploima</taxon>
        <taxon>Brachionidae</taxon>
        <taxon>Brachionus</taxon>
    </lineage>
</organism>
<dbReference type="EMBL" id="CAJNOC010008366">
    <property type="protein sequence ID" value="CAF1114415.1"/>
    <property type="molecule type" value="Genomic_DNA"/>
</dbReference>
<feature type="non-terminal residue" evidence="2">
    <location>
        <position position="55"/>
    </location>
</feature>
<sequence length="55" mass="6243">MLDAPEMDGPGYRIKIDEWLFQGKPKSNRGRLLSSDKGSKKSFRSKNYGDRVQGP</sequence>
<evidence type="ECO:0000313" key="2">
    <source>
        <dbReference type="EMBL" id="CAF1114415.1"/>
    </source>
</evidence>
<dbReference type="Proteomes" id="UP000663879">
    <property type="component" value="Unassembled WGS sequence"/>
</dbReference>
<proteinExistence type="predicted"/>
<name>A0A814Q4S6_9BILA</name>
<dbReference type="OrthoDB" id="6627846at2759"/>
<reference evidence="2" key="1">
    <citation type="submission" date="2021-02" db="EMBL/GenBank/DDBJ databases">
        <authorList>
            <person name="Nowell W R."/>
        </authorList>
    </citation>
    <scope>NUCLEOTIDE SEQUENCE</scope>
    <source>
        <strain evidence="2">Ploen Becks lab</strain>
    </source>
</reference>
<feature type="region of interest" description="Disordered" evidence="1">
    <location>
        <begin position="25"/>
        <end position="55"/>
    </location>
</feature>
<evidence type="ECO:0000313" key="3">
    <source>
        <dbReference type="Proteomes" id="UP000663879"/>
    </source>
</evidence>
<dbReference type="AlphaFoldDB" id="A0A814Q4S6"/>
<protein>
    <submittedName>
        <fullName evidence="2">Uncharacterized protein</fullName>
    </submittedName>
</protein>
<evidence type="ECO:0000256" key="1">
    <source>
        <dbReference type="SAM" id="MobiDB-lite"/>
    </source>
</evidence>